<dbReference type="Pfam" id="PF07704">
    <property type="entry name" value="PSK_trans_fac"/>
    <property type="match status" value="1"/>
</dbReference>
<reference evidence="2 3" key="1">
    <citation type="submission" date="2018-02" db="EMBL/GenBank/DDBJ databases">
        <authorList>
            <person name="Cohen D.B."/>
            <person name="Kent A.D."/>
        </authorList>
    </citation>
    <scope>NUCLEOTIDE SEQUENCE [LARGE SCALE GENOMIC DNA]</scope>
    <source>
        <strain evidence="2">1</strain>
    </source>
</reference>
<evidence type="ECO:0000313" key="3">
    <source>
        <dbReference type="Proteomes" id="UP000238164"/>
    </source>
</evidence>
<protein>
    <submittedName>
        <fullName evidence="2">Antitoxin VapB28</fullName>
    </submittedName>
</protein>
<name>A0A2N9JE29_9ACTN</name>
<dbReference type="AlphaFoldDB" id="A0A2N9JE29"/>
<dbReference type="Proteomes" id="UP000238164">
    <property type="component" value="Chromosome 1"/>
</dbReference>
<dbReference type="KEGG" id="mgg:MPLG2_0977"/>
<keyword evidence="1" id="KW-1277">Toxin-antitoxin system</keyword>
<gene>
    <name evidence="2" type="ORF">MPLG2_0977</name>
</gene>
<accession>A0A2N9JE29</accession>
<dbReference type="InterPro" id="IPR011660">
    <property type="entry name" value="VapB-like"/>
</dbReference>
<evidence type="ECO:0000313" key="2">
    <source>
        <dbReference type="EMBL" id="SPD86013.1"/>
    </source>
</evidence>
<proteinExistence type="predicted"/>
<keyword evidence="3" id="KW-1185">Reference proteome</keyword>
<dbReference type="EMBL" id="LT985188">
    <property type="protein sequence ID" value="SPD86013.1"/>
    <property type="molecule type" value="Genomic_DNA"/>
</dbReference>
<evidence type="ECO:0000256" key="1">
    <source>
        <dbReference type="ARBA" id="ARBA00022649"/>
    </source>
</evidence>
<organism evidence="2 3">
    <name type="scientific">Micropruina glycogenica</name>
    <dbReference type="NCBI Taxonomy" id="75385"/>
    <lineage>
        <taxon>Bacteria</taxon>
        <taxon>Bacillati</taxon>
        <taxon>Actinomycetota</taxon>
        <taxon>Actinomycetes</taxon>
        <taxon>Propionibacteriales</taxon>
        <taxon>Nocardioidaceae</taxon>
        <taxon>Micropruina</taxon>
    </lineage>
</organism>
<sequence>MRRLAELTGSQTAAVDDAVRHRLAELEGGAGRRKVRIDALVHAIQLDLTDVERDALMRADNELYGADGLPR</sequence>